<keyword evidence="5" id="KW-1133">Transmembrane helix</keyword>
<reference evidence="7" key="1">
    <citation type="journal article" date="2020" name="bioRxiv">
        <title>Hybrid origin of Populus tomentosa Carr. identified through genome sequencing and phylogenomic analysis.</title>
        <authorList>
            <person name="An X."/>
            <person name="Gao K."/>
            <person name="Chen Z."/>
            <person name="Li J."/>
            <person name="Yang X."/>
            <person name="Yang X."/>
            <person name="Zhou J."/>
            <person name="Guo T."/>
            <person name="Zhao T."/>
            <person name="Huang S."/>
            <person name="Miao D."/>
            <person name="Khan W.U."/>
            <person name="Rao P."/>
            <person name="Ye M."/>
            <person name="Lei B."/>
            <person name="Liao W."/>
            <person name="Wang J."/>
            <person name="Ji L."/>
            <person name="Li Y."/>
            <person name="Guo B."/>
            <person name="Mustafa N.S."/>
            <person name="Li S."/>
            <person name="Yun Q."/>
            <person name="Keller S.R."/>
            <person name="Mao J."/>
            <person name="Zhang R."/>
            <person name="Strauss S.H."/>
        </authorList>
    </citation>
    <scope>NUCLEOTIDE SEQUENCE</scope>
    <source>
        <strain evidence="7">GM15</strain>
        <tissue evidence="7">Leaf</tissue>
    </source>
</reference>
<gene>
    <name evidence="7" type="ORF">POTOM_051445</name>
</gene>
<evidence type="ECO:0000256" key="5">
    <source>
        <dbReference type="ARBA" id="ARBA00022989"/>
    </source>
</evidence>
<dbReference type="InterPro" id="IPR001128">
    <property type="entry name" value="Cyt_P450"/>
</dbReference>
<dbReference type="GO" id="GO:0020037">
    <property type="term" value="F:heme binding"/>
    <property type="evidence" value="ECO:0007669"/>
    <property type="project" value="InterPro"/>
</dbReference>
<keyword evidence="3" id="KW-0812">Transmembrane</keyword>
<dbReference type="InterPro" id="IPR051103">
    <property type="entry name" value="Plant_metabolite_P450s"/>
</dbReference>
<evidence type="ECO:0000313" key="7">
    <source>
        <dbReference type="EMBL" id="KAG6744805.1"/>
    </source>
</evidence>
<dbReference type="Pfam" id="PF00067">
    <property type="entry name" value="p450"/>
    <property type="match status" value="2"/>
</dbReference>
<dbReference type="GO" id="GO:0005506">
    <property type="term" value="F:iron ion binding"/>
    <property type="evidence" value="ECO:0007669"/>
    <property type="project" value="InterPro"/>
</dbReference>
<comment type="caution">
    <text evidence="7">The sequence shown here is derived from an EMBL/GenBank/DDBJ whole genome shotgun (WGS) entry which is preliminary data.</text>
</comment>
<dbReference type="PANTHER" id="PTHR24298:SF491">
    <property type="entry name" value="CYTOCHROME P450 93A2"/>
    <property type="match status" value="1"/>
</dbReference>
<protein>
    <submittedName>
        <fullName evidence="7">Uncharacterized protein</fullName>
    </submittedName>
</protein>
<comment type="cofactor">
    <cofactor evidence="1">
        <name>heme</name>
        <dbReference type="ChEBI" id="CHEBI:30413"/>
    </cofactor>
</comment>
<organism evidence="7 8">
    <name type="scientific">Populus tomentosa</name>
    <name type="common">Chinese white poplar</name>
    <dbReference type="NCBI Taxonomy" id="118781"/>
    <lineage>
        <taxon>Eukaryota</taxon>
        <taxon>Viridiplantae</taxon>
        <taxon>Streptophyta</taxon>
        <taxon>Embryophyta</taxon>
        <taxon>Tracheophyta</taxon>
        <taxon>Spermatophyta</taxon>
        <taxon>Magnoliopsida</taxon>
        <taxon>eudicotyledons</taxon>
        <taxon>Gunneridae</taxon>
        <taxon>Pentapetalae</taxon>
        <taxon>rosids</taxon>
        <taxon>fabids</taxon>
        <taxon>Malpighiales</taxon>
        <taxon>Salicaceae</taxon>
        <taxon>Saliceae</taxon>
        <taxon>Populus</taxon>
    </lineage>
</organism>
<dbReference type="Proteomes" id="UP000886885">
    <property type="component" value="Chromosome 16A"/>
</dbReference>
<evidence type="ECO:0000256" key="3">
    <source>
        <dbReference type="ARBA" id="ARBA00022692"/>
    </source>
</evidence>
<sequence>MNGELRCGMKFCIVQNIFGAGTDTSSITVEWGLAELTNHPIMMEKARQEVDSVVGRSRLVLLELHLHYSLFHKCTLAALIQCFEWKVVLCMLHQKQTQGKNTNKFLKTECVHEVIVKMGFGINQKMNSNSGTGMDIFAAGTDTSAVTMEWALAELINNPNILERAREEIDSVVGKSRLGQESDIANLPYVQAILTLRLHPTGPVILRESSESCTINGYEIPARTRLFVNRDPNYWENPPELQPERFLCAGENGRSQLDVRGLNILLKRTTIK</sequence>
<comment type="subcellular location">
    <subcellularLocation>
        <location evidence="2">Membrane</location>
        <topology evidence="2">Single-pass membrane protein</topology>
    </subcellularLocation>
</comment>
<dbReference type="OrthoDB" id="1103324at2759"/>
<evidence type="ECO:0000256" key="6">
    <source>
        <dbReference type="ARBA" id="ARBA00023136"/>
    </source>
</evidence>
<dbReference type="EMBL" id="JAAWWB010000031">
    <property type="protein sequence ID" value="KAG6744805.1"/>
    <property type="molecule type" value="Genomic_DNA"/>
</dbReference>
<name>A0A8X7YGD6_POPTO</name>
<evidence type="ECO:0000256" key="4">
    <source>
        <dbReference type="ARBA" id="ARBA00022723"/>
    </source>
</evidence>
<dbReference type="GO" id="GO:0016020">
    <property type="term" value="C:membrane"/>
    <property type="evidence" value="ECO:0007669"/>
    <property type="project" value="UniProtKB-SubCell"/>
</dbReference>
<dbReference type="AlphaFoldDB" id="A0A8X7YGD6"/>
<evidence type="ECO:0000256" key="2">
    <source>
        <dbReference type="ARBA" id="ARBA00004167"/>
    </source>
</evidence>
<evidence type="ECO:0000313" key="8">
    <source>
        <dbReference type="Proteomes" id="UP000886885"/>
    </source>
</evidence>
<keyword evidence="6" id="KW-0472">Membrane</keyword>
<dbReference type="GO" id="GO:0016709">
    <property type="term" value="F:oxidoreductase activity, acting on paired donors, with incorporation or reduction of molecular oxygen, NAD(P)H as one donor, and incorporation of one atom of oxygen"/>
    <property type="evidence" value="ECO:0007669"/>
    <property type="project" value="TreeGrafter"/>
</dbReference>
<proteinExistence type="predicted"/>
<accession>A0A8X7YGD6</accession>
<evidence type="ECO:0000256" key="1">
    <source>
        <dbReference type="ARBA" id="ARBA00001971"/>
    </source>
</evidence>
<keyword evidence="4" id="KW-0479">Metal-binding</keyword>
<keyword evidence="8" id="KW-1185">Reference proteome</keyword>
<dbReference type="PANTHER" id="PTHR24298">
    <property type="entry name" value="FLAVONOID 3'-MONOOXYGENASE-RELATED"/>
    <property type="match status" value="1"/>
</dbReference>